<dbReference type="GO" id="GO:0003724">
    <property type="term" value="F:RNA helicase activity"/>
    <property type="evidence" value="ECO:0007669"/>
    <property type="project" value="UniProtKB-EC"/>
</dbReference>
<evidence type="ECO:0000313" key="9">
    <source>
        <dbReference type="Proteomes" id="UP000800092"/>
    </source>
</evidence>
<evidence type="ECO:0000259" key="6">
    <source>
        <dbReference type="PROSITE" id="PS51192"/>
    </source>
</evidence>
<dbReference type="Pfam" id="PF21010">
    <property type="entry name" value="HA2_C"/>
    <property type="match status" value="1"/>
</dbReference>
<dbReference type="Pfam" id="PF04408">
    <property type="entry name" value="WHD_HA2"/>
    <property type="match status" value="1"/>
</dbReference>
<dbReference type="EMBL" id="ML991787">
    <property type="protein sequence ID" value="KAF2236118.1"/>
    <property type="molecule type" value="Genomic_DNA"/>
</dbReference>
<dbReference type="Gene3D" id="1.20.120.1080">
    <property type="match status" value="1"/>
</dbReference>
<keyword evidence="4" id="KW-0067">ATP-binding</keyword>
<dbReference type="CDD" id="cd17917">
    <property type="entry name" value="DEXHc_RHA-like"/>
    <property type="match status" value="1"/>
</dbReference>
<protein>
    <recommendedName>
        <fullName evidence="1">RNA helicase</fullName>
        <ecNumber evidence="1">3.6.4.13</ecNumber>
    </recommendedName>
</protein>
<reference evidence="8" key="1">
    <citation type="journal article" date="2020" name="Stud. Mycol.">
        <title>101 Dothideomycetes genomes: a test case for predicting lifestyles and emergence of pathogens.</title>
        <authorList>
            <person name="Haridas S."/>
            <person name="Albert R."/>
            <person name="Binder M."/>
            <person name="Bloem J."/>
            <person name="Labutti K."/>
            <person name="Salamov A."/>
            <person name="Andreopoulos B."/>
            <person name="Baker S."/>
            <person name="Barry K."/>
            <person name="Bills G."/>
            <person name="Bluhm B."/>
            <person name="Cannon C."/>
            <person name="Castanera R."/>
            <person name="Culley D."/>
            <person name="Daum C."/>
            <person name="Ezra D."/>
            <person name="Gonzalez J."/>
            <person name="Henrissat B."/>
            <person name="Kuo A."/>
            <person name="Liang C."/>
            <person name="Lipzen A."/>
            <person name="Lutzoni F."/>
            <person name="Magnuson J."/>
            <person name="Mondo S."/>
            <person name="Nolan M."/>
            <person name="Ohm R."/>
            <person name="Pangilinan J."/>
            <person name="Park H.-J."/>
            <person name="Ramirez L."/>
            <person name="Alfaro M."/>
            <person name="Sun H."/>
            <person name="Tritt A."/>
            <person name="Yoshinaga Y."/>
            <person name="Zwiers L.-H."/>
            <person name="Turgeon B."/>
            <person name="Goodwin S."/>
            <person name="Spatafora J."/>
            <person name="Crous P."/>
            <person name="Grigoriev I."/>
        </authorList>
    </citation>
    <scope>NUCLEOTIDE SEQUENCE</scope>
    <source>
        <strain evidence="8">Tuck. ex Michener</strain>
    </source>
</reference>
<evidence type="ECO:0000256" key="3">
    <source>
        <dbReference type="ARBA" id="ARBA00022801"/>
    </source>
</evidence>
<feature type="domain" description="Helicase ATP-binding" evidence="6">
    <location>
        <begin position="348"/>
        <end position="523"/>
    </location>
</feature>
<dbReference type="PROSITE" id="PS51194">
    <property type="entry name" value="HELICASE_CTER"/>
    <property type="match status" value="1"/>
</dbReference>
<dbReference type="GO" id="GO:1990904">
    <property type="term" value="C:ribonucleoprotein complex"/>
    <property type="evidence" value="ECO:0007669"/>
    <property type="project" value="UniProtKB-ARBA"/>
</dbReference>
<dbReference type="InterPro" id="IPR001650">
    <property type="entry name" value="Helicase_C-like"/>
</dbReference>
<dbReference type="InterPro" id="IPR048333">
    <property type="entry name" value="HA2_WH"/>
</dbReference>
<dbReference type="Pfam" id="PF00271">
    <property type="entry name" value="Helicase_C"/>
    <property type="match status" value="1"/>
</dbReference>
<dbReference type="Proteomes" id="UP000800092">
    <property type="component" value="Unassembled WGS sequence"/>
</dbReference>
<feature type="region of interest" description="Disordered" evidence="5">
    <location>
        <begin position="587"/>
        <end position="606"/>
    </location>
</feature>
<dbReference type="InterPro" id="IPR027417">
    <property type="entry name" value="P-loop_NTPase"/>
</dbReference>
<proteinExistence type="predicted"/>
<feature type="compositionally biased region" description="Basic and acidic residues" evidence="5">
    <location>
        <begin position="18"/>
        <end position="32"/>
    </location>
</feature>
<name>A0A6A6HE56_VIRVR</name>
<keyword evidence="2" id="KW-0547">Nucleotide-binding</keyword>
<dbReference type="AlphaFoldDB" id="A0A6A6HE56"/>
<dbReference type="PROSITE" id="PS51192">
    <property type="entry name" value="HELICASE_ATP_BIND_1"/>
    <property type="match status" value="1"/>
</dbReference>
<dbReference type="GO" id="GO:0005524">
    <property type="term" value="F:ATP binding"/>
    <property type="evidence" value="ECO:0007669"/>
    <property type="project" value="UniProtKB-KW"/>
</dbReference>
<dbReference type="PANTHER" id="PTHR18934:SF203">
    <property type="entry name" value="ATP-DEPENDENT RNA HELICASE A"/>
    <property type="match status" value="1"/>
</dbReference>
<accession>A0A6A6HE56</accession>
<dbReference type="SMART" id="SM00847">
    <property type="entry name" value="HA2"/>
    <property type="match status" value="1"/>
</dbReference>
<organism evidence="8 9">
    <name type="scientific">Viridothelium virens</name>
    <name type="common">Speckled blister lichen</name>
    <name type="synonym">Trypethelium virens</name>
    <dbReference type="NCBI Taxonomy" id="1048519"/>
    <lineage>
        <taxon>Eukaryota</taxon>
        <taxon>Fungi</taxon>
        <taxon>Dikarya</taxon>
        <taxon>Ascomycota</taxon>
        <taxon>Pezizomycotina</taxon>
        <taxon>Dothideomycetes</taxon>
        <taxon>Dothideomycetes incertae sedis</taxon>
        <taxon>Trypetheliales</taxon>
        <taxon>Trypetheliaceae</taxon>
        <taxon>Viridothelium</taxon>
    </lineage>
</organism>
<dbReference type="Gene3D" id="3.40.50.300">
    <property type="entry name" value="P-loop containing nucleotide triphosphate hydrolases"/>
    <property type="match status" value="2"/>
</dbReference>
<dbReference type="SMART" id="SM00487">
    <property type="entry name" value="DEXDc"/>
    <property type="match status" value="1"/>
</dbReference>
<dbReference type="PANTHER" id="PTHR18934">
    <property type="entry name" value="ATP-DEPENDENT RNA HELICASE"/>
    <property type="match status" value="1"/>
</dbReference>
<dbReference type="PROSITE" id="PS00690">
    <property type="entry name" value="DEAH_ATP_HELICASE"/>
    <property type="match status" value="1"/>
</dbReference>
<dbReference type="EC" id="3.6.4.13" evidence="1"/>
<dbReference type="CDD" id="cd18791">
    <property type="entry name" value="SF2_C_RHA"/>
    <property type="match status" value="1"/>
</dbReference>
<dbReference type="GO" id="GO:0016787">
    <property type="term" value="F:hydrolase activity"/>
    <property type="evidence" value="ECO:0007669"/>
    <property type="project" value="UniProtKB-KW"/>
</dbReference>
<feature type="domain" description="Helicase C-terminal" evidence="7">
    <location>
        <begin position="626"/>
        <end position="799"/>
    </location>
</feature>
<evidence type="ECO:0000256" key="5">
    <source>
        <dbReference type="SAM" id="MobiDB-lite"/>
    </source>
</evidence>
<dbReference type="Pfam" id="PF00270">
    <property type="entry name" value="DEAD"/>
    <property type="match status" value="1"/>
</dbReference>
<dbReference type="SMART" id="SM00490">
    <property type="entry name" value="HELICc"/>
    <property type="match status" value="1"/>
</dbReference>
<evidence type="ECO:0000256" key="1">
    <source>
        <dbReference type="ARBA" id="ARBA00012552"/>
    </source>
</evidence>
<evidence type="ECO:0000256" key="2">
    <source>
        <dbReference type="ARBA" id="ARBA00022741"/>
    </source>
</evidence>
<dbReference type="InterPro" id="IPR007502">
    <property type="entry name" value="Helicase-assoc_dom"/>
</dbReference>
<dbReference type="InterPro" id="IPR011545">
    <property type="entry name" value="DEAD/DEAH_box_helicase_dom"/>
</dbReference>
<dbReference type="OrthoDB" id="5600252at2759"/>
<keyword evidence="9" id="KW-1185">Reference proteome</keyword>
<dbReference type="GO" id="GO:0003723">
    <property type="term" value="F:RNA binding"/>
    <property type="evidence" value="ECO:0007669"/>
    <property type="project" value="TreeGrafter"/>
</dbReference>
<gene>
    <name evidence="8" type="ORF">EV356DRAFT_85833</name>
</gene>
<sequence>MDDNLRQSASGGGPSKRGIKETDELSGDRQEAFTDPVPRAIDNATMSREANSKTEIYNYAAKFGTIPKFETRATRSESKRIVKVTIRIVDLGIEATATGTGLLQAEVGAALQFKQIIEQQKRAEPGEPSKVLSTETAEKFMEFYKALHKDGHCQVSLKTRSEVSVTNDLKDRDLFLYTAAVLINGRKVGREVYFNSPKKAKAAAYLTAALTLIRQTPLLLKRFQQQSPQSIRPVLEPIGPRQRNRSAVKPIGPIDVHLDLETWNIIRDACQSSHVSEILRTARHLSDSVEKQSAPHDRPRARLTDWNIGQRNALHKKWHDELEKRDDLAEMHRKKAELPVRQLAAEILGMVENNLYSIIVSATGSGKTTQVSQLLLEQAANSGQGARCNIICTQPRRIAAKSVAQRVAFERRESLQNSVGYQIRFDSKPPIFGGSITYCTTGILLAQLEGDGTAALDDLSHIILDEVHERDILIDFLMVVLKKNMTMRQQAGQSVPKVVLMSATIDTQLFSDYFPRVSADGTTSPCPSISVPGRLFPVREHFIHEILSDLRELYGSEFDSLVRTDAPTSKFLKVEERYNRNSAIERQRQNPLSTDRTHCQHASDDKGWSIDNEAEDALIPIHLIGAVIAYIVNESSKGAILVFMPGLDEILKVEKLLRHQPIFGVDFARSQFKIMLLHSSLHDGQNEVFDPVPPGCRKIILATNIAETSITIPDVQSVVDTGKLRENQYSHLQHITRLLTKWESKSNVKQRAGRAGRVERGHYFGLFSRARYESFPETGVPELLRSDLQSICLSVKVQARNTSIQSFLADALQPPTSEAVEASVKALQDMQALTKTEHLTPLGKVLAQLPVHPRLGRIIILSIIFQCLDPILIAGAADEERPLFVRPLEARAAATQAQAEFYEGTGSDQIALINAFRDLRQMRDEKGKKAAETWARQKYIHLGAFTAIDQTSQQIEDILVEAGLIPRTPPYRRENSELGPPELNENAGSVSLVKGLFVAGYRPNLAVQSRGVTLKTPSEQNAIIHPGSINKKRGPKGNVPDSIFTYASMVKSTGDRAIHLRDTTITTPLIALLFGGGKLKKGGAGIVEMDEWVRFYAPWDLMQFRDSLDALFVSVFNDLANVKQKGAKRLATDAHRNYFVSVVTQVLVRNSTYYREQKDASRH</sequence>
<keyword evidence="3 8" id="KW-0378">Hydrolase</keyword>
<dbReference type="InterPro" id="IPR014001">
    <property type="entry name" value="Helicase_ATP-bd"/>
</dbReference>
<evidence type="ECO:0000313" key="8">
    <source>
        <dbReference type="EMBL" id="KAF2236118.1"/>
    </source>
</evidence>
<feature type="region of interest" description="Disordered" evidence="5">
    <location>
        <begin position="1"/>
        <end position="46"/>
    </location>
</feature>
<feature type="compositionally biased region" description="Basic and acidic residues" evidence="5">
    <location>
        <begin position="595"/>
        <end position="606"/>
    </location>
</feature>
<evidence type="ECO:0000256" key="4">
    <source>
        <dbReference type="ARBA" id="ARBA00022840"/>
    </source>
</evidence>
<evidence type="ECO:0000259" key="7">
    <source>
        <dbReference type="PROSITE" id="PS51194"/>
    </source>
</evidence>
<dbReference type="SUPFAM" id="SSF52540">
    <property type="entry name" value="P-loop containing nucleoside triphosphate hydrolases"/>
    <property type="match status" value="2"/>
</dbReference>
<dbReference type="InterPro" id="IPR002464">
    <property type="entry name" value="DNA/RNA_helicase_DEAH_CS"/>
</dbReference>